<comment type="caution">
    <text evidence="9">The sequence shown here is derived from an EMBL/GenBank/DDBJ whole genome shotgun (WGS) entry which is preliminary data.</text>
</comment>
<evidence type="ECO:0000313" key="10">
    <source>
        <dbReference type="Proteomes" id="UP001165082"/>
    </source>
</evidence>
<feature type="binding site" evidence="7">
    <location>
        <position position="74"/>
    </location>
    <ligand>
        <name>chlorophyll a</name>
        <dbReference type="ChEBI" id="CHEBI:58416"/>
        <label>1</label>
    </ligand>
</feature>
<feature type="binding site" evidence="7">
    <location>
        <position position="140"/>
    </location>
    <ligand>
        <name>chlorophyll a</name>
        <dbReference type="ChEBI" id="CHEBI:58416"/>
        <label>3</label>
    </ligand>
</feature>
<dbReference type="OrthoDB" id="423598at2759"/>
<evidence type="ECO:0000256" key="5">
    <source>
        <dbReference type="ARBA" id="ARBA00022531"/>
    </source>
</evidence>
<feature type="binding site" evidence="7">
    <location>
        <position position="180"/>
    </location>
    <ligand>
        <name>chlorophyll a</name>
        <dbReference type="ChEBI" id="CHEBI:58416"/>
        <label>1</label>
    </ligand>
</feature>
<feature type="binding site" evidence="7">
    <location>
        <position position="53"/>
    </location>
    <ligand>
        <name>chlorophyll a</name>
        <dbReference type="ChEBI" id="CHEBI:58416"/>
        <label>1</label>
    </ligand>
</feature>
<evidence type="ECO:0000313" key="9">
    <source>
        <dbReference type="EMBL" id="GMI31166.1"/>
    </source>
</evidence>
<dbReference type="GO" id="GO:0009765">
    <property type="term" value="P:photosynthesis, light harvesting"/>
    <property type="evidence" value="ECO:0007669"/>
    <property type="project" value="InterPro"/>
</dbReference>
<feature type="binding site" evidence="7">
    <location>
        <position position="77"/>
    </location>
    <ligand>
        <name>chlorophyll a</name>
        <dbReference type="ChEBI" id="CHEBI:58416"/>
        <label>1</label>
    </ligand>
</feature>
<evidence type="ECO:0000256" key="1">
    <source>
        <dbReference type="ARBA" id="ARBA00004022"/>
    </source>
</evidence>
<name>A0A9W7G3K1_9STRA</name>
<evidence type="ECO:0000256" key="2">
    <source>
        <dbReference type="ARBA" id="ARBA00004229"/>
    </source>
</evidence>
<organism evidence="9 10">
    <name type="scientific">Triparma retinervis</name>
    <dbReference type="NCBI Taxonomy" id="2557542"/>
    <lineage>
        <taxon>Eukaryota</taxon>
        <taxon>Sar</taxon>
        <taxon>Stramenopiles</taxon>
        <taxon>Ochrophyta</taxon>
        <taxon>Bolidophyceae</taxon>
        <taxon>Parmales</taxon>
        <taxon>Triparmaceae</taxon>
        <taxon>Triparma</taxon>
    </lineage>
</organism>
<dbReference type="GO" id="GO:0016168">
    <property type="term" value="F:chlorophyll binding"/>
    <property type="evidence" value="ECO:0007669"/>
    <property type="project" value="UniProtKB-KW"/>
</dbReference>
<dbReference type="EMBL" id="BRXZ01007658">
    <property type="protein sequence ID" value="GMI31166.1"/>
    <property type="molecule type" value="Genomic_DNA"/>
</dbReference>
<keyword evidence="8" id="KW-0732">Signal</keyword>
<evidence type="ECO:0000256" key="3">
    <source>
        <dbReference type="ARBA" id="ARBA00005933"/>
    </source>
</evidence>
<keyword evidence="4" id="KW-0150">Chloroplast</keyword>
<dbReference type="SUPFAM" id="SSF103511">
    <property type="entry name" value="Chlorophyll a-b binding protein"/>
    <property type="match status" value="1"/>
</dbReference>
<dbReference type="GO" id="GO:0009507">
    <property type="term" value="C:chloroplast"/>
    <property type="evidence" value="ECO:0007669"/>
    <property type="project" value="UniProtKB-SubCell"/>
</dbReference>
<dbReference type="GO" id="GO:0016020">
    <property type="term" value="C:membrane"/>
    <property type="evidence" value="ECO:0007669"/>
    <property type="project" value="InterPro"/>
</dbReference>
<keyword evidence="7" id="KW-0148">Chlorophyll</keyword>
<feature type="binding site" evidence="7">
    <location>
        <position position="177"/>
    </location>
    <ligand>
        <name>chlorophyll a</name>
        <dbReference type="ChEBI" id="CHEBI:58416"/>
        <label>1</label>
    </ligand>
</feature>
<gene>
    <name evidence="9" type="ORF">TrRE_jg11444</name>
</gene>
<feature type="chain" id="PRO_5040747629" evidence="8">
    <location>
        <begin position="16"/>
        <end position="208"/>
    </location>
</feature>
<dbReference type="AlphaFoldDB" id="A0A9W7G3K1"/>
<evidence type="ECO:0000256" key="8">
    <source>
        <dbReference type="SAM" id="SignalP"/>
    </source>
</evidence>
<keyword evidence="5" id="KW-0602">Photosynthesis</keyword>
<evidence type="ECO:0000256" key="6">
    <source>
        <dbReference type="ARBA" id="ARBA00022640"/>
    </source>
</evidence>
<keyword evidence="6" id="KW-0934">Plastid</keyword>
<dbReference type="InterPro" id="IPR022796">
    <property type="entry name" value="Chloroa_b-bind"/>
</dbReference>
<comment type="similarity">
    <text evidence="3">Belongs to the fucoxanthin chlorophyll protein family.</text>
</comment>
<feature type="binding site" evidence="7">
    <location>
        <position position="182"/>
    </location>
    <ligand>
        <name>chlorophyll a</name>
        <dbReference type="ChEBI" id="CHEBI:58416"/>
        <label>1</label>
    </ligand>
</feature>
<proteinExistence type="inferred from homology"/>
<reference evidence="9" key="1">
    <citation type="submission" date="2022-07" db="EMBL/GenBank/DDBJ databases">
        <title>Genome analysis of Parmales, a sister group of diatoms, reveals the evolutionary specialization of diatoms from phago-mixotrophs to photoautotrophs.</title>
        <authorList>
            <person name="Ban H."/>
            <person name="Sato S."/>
            <person name="Yoshikawa S."/>
            <person name="Kazumasa Y."/>
            <person name="Nakamura Y."/>
            <person name="Ichinomiya M."/>
            <person name="Saitoh K."/>
            <person name="Sato N."/>
            <person name="Blanc-Mathieu R."/>
            <person name="Endo H."/>
            <person name="Kuwata A."/>
            <person name="Ogata H."/>
        </authorList>
    </citation>
    <scope>NUCLEOTIDE SEQUENCE</scope>
</reference>
<dbReference type="Gene3D" id="1.10.3460.10">
    <property type="entry name" value="Chlorophyll a/b binding protein domain"/>
    <property type="match status" value="1"/>
</dbReference>
<keyword evidence="7" id="KW-0157">Chromophore</keyword>
<dbReference type="PANTHER" id="PTHR21649">
    <property type="entry name" value="CHLOROPHYLL A/B BINDING PROTEIN"/>
    <property type="match status" value="1"/>
</dbReference>
<evidence type="ECO:0000256" key="4">
    <source>
        <dbReference type="ARBA" id="ARBA00022528"/>
    </source>
</evidence>
<keyword evidence="10" id="KW-1185">Reference proteome</keyword>
<dbReference type="Proteomes" id="UP001165082">
    <property type="component" value="Unassembled WGS sequence"/>
</dbReference>
<comment type="subcellular location">
    <subcellularLocation>
        <location evidence="2">Plastid</location>
        <location evidence="2">Chloroplast</location>
    </subcellularLocation>
</comment>
<evidence type="ECO:0000256" key="7">
    <source>
        <dbReference type="PIRSR" id="PIRSR601344-1"/>
    </source>
</evidence>
<comment type="function">
    <text evidence="1">The light-harvesting complex (LHC) functions as a light receptor, it captures and delivers excitation energy to photosystems with which it is closely associated. Energy is transferred from the carotenoid and chlorophyll C (or B) to chlorophyll A and the photosynthetic reaction centers where it is used to synthesize ATP and reducing power.</text>
</comment>
<accession>A0A9W7G3K1</accession>
<feature type="signal peptide" evidence="8">
    <location>
        <begin position="1"/>
        <end position="15"/>
    </location>
</feature>
<sequence>MKCLSILALLSTASAFLSPTTPPPSPATSLLATPVQGIDNSGKFFPETGKVPWDPLNLMNRLDDKGIAWFRAAEIKHGRVAMMATLGWVAQVNHFSFGGFISPTEGVKFSDIAQASPFDAISMIPTAGFYQILFVIGAVEGYQEMIQPHYTLPGGSIGDLGAARCEPGAMERMQAVETKNGRLAMMLIAGELSPLNCEPGNPRRVCKG</sequence>
<protein>
    <submittedName>
        <fullName evidence="9">Uncharacterized protein</fullName>
    </submittedName>
</protein>
<dbReference type="InterPro" id="IPR001344">
    <property type="entry name" value="Chloro_AB-bd_pln"/>
</dbReference>
<dbReference type="Pfam" id="PF00504">
    <property type="entry name" value="Chloroa_b-bind"/>
    <property type="match status" value="1"/>
</dbReference>
<feature type="binding site" description="axial binding residue" evidence="7">
    <location>
        <position position="79"/>
    </location>
    <ligand>
        <name>chlorophyll b</name>
        <dbReference type="ChEBI" id="CHEBI:61721"/>
        <label>1</label>
    </ligand>
    <ligandPart>
        <name>Mg</name>
        <dbReference type="ChEBI" id="CHEBI:25107"/>
    </ligandPart>
</feature>